<reference evidence="2" key="1">
    <citation type="journal article" date="2019" name="Int. J. Syst. Evol. Microbiol.">
        <title>The Global Catalogue of Microorganisms (GCM) 10K type strain sequencing project: providing services to taxonomists for standard genome sequencing and annotation.</title>
        <authorList>
            <consortium name="The Broad Institute Genomics Platform"/>
            <consortium name="The Broad Institute Genome Sequencing Center for Infectious Disease"/>
            <person name="Wu L."/>
            <person name="Ma J."/>
        </authorList>
    </citation>
    <scope>NUCLEOTIDE SEQUENCE [LARGE SCALE GENOMIC DNA]</scope>
    <source>
        <strain evidence="2">CGMCC 1.10188</strain>
    </source>
</reference>
<proteinExistence type="predicted"/>
<dbReference type="EMBL" id="BMDZ01000006">
    <property type="protein sequence ID" value="GGB30157.1"/>
    <property type="molecule type" value="Genomic_DNA"/>
</dbReference>
<dbReference type="Proteomes" id="UP000603352">
    <property type="component" value="Unassembled WGS sequence"/>
</dbReference>
<keyword evidence="1" id="KW-0418">Kinase</keyword>
<dbReference type="SUPFAM" id="SSF53795">
    <property type="entry name" value="PEP carboxykinase-like"/>
    <property type="match status" value="1"/>
</dbReference>
<keyword evidence="2" id="KW-1185">Reference proteome</keyword>
<organism evidence="1 2">
    <name type="scientific">Tistrella bauzanensis</name>
    <dbReference type="NCBI Taxonomy" id="657419"/>
    <lineage>
        <taxon>Bacteria</taxon>
        <taxon>Pseudomonadati</taxon>
        <taxon>Pseudomonadota</taxon>
        <taxon>Alphaproteobacteria</taxon>
        <taxon>Geminicoccales</taxon>
        <taxon>Geminicoccaceae</taxon>
        <taxon>Tistrella</taxon>
    </lineage>
</organism>
<comment type="caution">
    <text evidence="1">The sequence shown here is derived from an EMBL/GenBank/DDBJ whole genome shotgun (WGS) entry which is preliminary data.</text>
</comment>
<evidence type="ECO:0000313" key="2">
    <source>
        <dbReference type="Proteomes" id="UP000603352"/>
    </source>
</evidence>
<protein>
    <submittedName>
        <fullName evidence="1">HPr kinase</fullName>
    </submittedName>
</protein>
<evidence type="ECO:0000313" key="1">
    <source>
        <dbReference type="EMBL" id="GGB30157.1"/>
    </source>
</evidence>
<dbReference type="RefSeq" id="WP_188575416.1">
    <property type="nucleotide sequence ID" value="NZ_BMDZ01000006.1"/>
</dbReference>
<gene>
    <name evidence="1" type="ORF">GCM10011505_09440</name>
</gene>
<dbReference type="Gene3D" id="3.40.50.300">
    <property type="entry name" value="P-loop containing nucleotide triphosphate hydrolases"/>
    <property type="match status" value="1"/>
</dbReference>
<dbReference type="GO" id="GO:0016301">
    <property type="term" value="F:kinase activity"/>
    <property type="evidence" value="ECO:0007669"/>
    <property type="project" value="UniProtKB-KW"/>
</dbReference>
<name>A0ABQ1I9J3_9PROT</name>
<keyword evidence="1" id="KW-0808">Transferase</keyword>
<sequence length="358" mass="38793">METKTDAVRGFAETTHKAGSWKRQRRVVTSPDVRTPEWLCMPPGFFAMVGIIMRADIAPAPFNRSLCGWRVASALPLPDLLAWTGDGRQPDLVIELGPVPERLADLAVDRPLLQIATDGTCRFQVPDVASYLIDPAGRRVIVDPALPPEAPDIGVFLLSTVFGILCYRRGLLPLHASCVRIGQGAAAFAGPSGMGKSTLAAAFRQRGHAVLADDVTVLDLAAPDGPRVWPTFPRLKLWRDTLVRLNIPDAGLERSRAMLDKVHLPVDDAFCAEPLPLTAVFHLHPLGNEDDTPLRRLRGPEAVAWLGRDVYRSGLMARLGLSGRLLPAVAGGTWAVAHGHGPGGLDRSITRILERLET</sequence>
<accession>A0ABQ1I9J3</accession>
<dbReference type="InterPro" id="IPR027417">
    <property type="entry name" value="P-loop_NTPase"/>
</dbReference>